<feature type="transmembrane region" description="Helical" evidence="15">
    <location>
        <begin position="991"/>
        <end position="1013"/>
    </location>
</feature>
<feature type="transmembrane region" description="Helical" evidence="15">
    <location>
        <begin position="1686"/>
        <end position="1711"/>
    </location>
</feature>
<dbReference type="PANTHER" id="PTHR24242">
    <property type="entry name" value="G-PROTEIN COUPLED RECEPTOR"/>
    <property type="match status" value="1"/>
</dbReference>
<feature type="domain" description="G-protein coupled receptors family 1 profile" evidence="16">
    <location>
        <begin position="1512"/>
        <end position="1776"/>
    </location>
</feature>
<evidence type="ECO:0000256" key="10">
    <source>
        <dbReference type="ARBA" id="ARBA00023170"/>
    </source>
</evidence>
<feature type="domain" description="G-protein coupled receptors family 1 profile" evidence="16">
    <location>
        <begin position="4229"/>
        <end position="4478"/>
    </location>
</feature>
<keyword evidence="18" id="KW-1185">Reference proteome</keyword>
<gene>
    <name evidence="17" type="ORF">PECUL_23A011037</name>
</gene>
<evidence type="ECO:0000256" key="7">
    <source>
        <dbReference type="ARBA" id="ARBA00023040"/>
    </source>
</evidence>
<protein>
    <submittedName>
        <fullName evidence="17">Olfactory receptor</fullName>
    </submittedName>
</protein>
<feature type="transmembrane region" description="Helical" evidence="15">
    <location>
        <begin position="4114"/>
        <end position="4133"/>
    </location>
</feature>
<feature type="transmembrane region" description="Helical" evidence="15">
    <location>
        <begin position="3867"/>
        <end position="3891"/>
    </location>
</feature>
<feature type="transmembrane region" description="Helical" evidence="15">
    <location>
        <begin position="3751"/>
        <end position="3771"/>
    </location>
</feature>
<feature type="domain" description="G-protein coupled receptors family 1 profile" evidence="16">
    <location>
        <begin position="76"/>
        <end position="325"/>
    </location>
</feature>
<keyword evidence="11" id="KW-0325">Glycoprotein</keyword>
<feature type="transmembrane region" description="Helical" evidence="15">
    <location>
        <begin position="876"/>
        <end position="900"/>
    </location>
</feature>
<feature type="transmembrane region" description="Helical" evidence="15">
    <location>
        <begin position="272"/>
        <end position="296"/>
    </location>
</feature>
<feature type="transmembrane region" description="Helical" evidence="15">
    <location>
        <begin position="4083"/>
        <end position="4102"/>
    </location>
</feature>
<feature type="transmembrane region" description="Helical" evidence="15">
    <location>
        <begin position="4320"/>
        <end position="4338"/>
    </location>
</feature>
<dbReference type="FunFam" id="1.20.1070.10:FF:000008">
    <property type="entry name" value="Olfactory receptor"/>
    <property type="match status" value="1"/>
</dbReference>
<feature type="transmembrane region" description="Helical" evidence="15">
    <location>
        <begin position="4214"/>
        <end position="4237"/>
    </location>
</feature>
<dbReference type="PRINTS" id="PR00245">
    <property type="entry name" value="OLFACTORYR"/>
</dbReference>
<feature type="transmembrane region" description="Helical" evidence="15">
    <location>
        <begin position="1836"/>
        <end position="1858"/>
    </location>
</feature>
<dbReference type="Gene3D" id="1.20.1070.10">
    <property type="entry name" value="Rhodopsin 7-helix transmembrane proteins"/>
    <property type="match status" value="16"/>
</dbReference>
<feature type="transmembrane region" description="Helical" evidence="15">
    <location>
        <begin position="61"/>
        <end position="85"/>
    </location>
</feature>
<keyword evidence="3" id="KW-0716">Sensory transduction</keyword>
<feature type="transmembrane region" description="Helical" evidence="15">
    <location>
        <begin position="2171"/>
        <end position="2189"/>
    </location>
</feature>
<feature type="domain" description="G-protein coupled receptors family 1 profile" evidence="16">
    <location>
        <begin position="3685"/>
        <end position="3800"/>
    </location>
</feature>
<feature type="transmembrane region" description="Helical" evidence="15">
    <location>
        <begin position="1628"/>
        <end position="1654"/>
    </location>
</feature>
<feature type="transmembrane region" description="Helical" evidence="15">
    <location>
        <begin position="3254"/>
        <end position="3273"/>
    </location>
</feature>
<keyword evidence="6 15" id="KW-1133">Transmembrane helix</keyword>
<feature type="transmembrane region" description="Helical" evidence="15">
    <location>
        <begin position="1298"/>
        <end position="1324"/>
    </location>
</feature>
<feature type="transmembrane region" description="Helical" evidence="15">
    <location>
        <begin position="1356"/>
        <end position="1379"/>
    </location>
</feature>
<feature type="domain" description="G-protein coupled receptors family 1 profile" evidence="16">
    <location>
        <begin position="1197"/>
        <end position="1454"/>
    </location>
</feature>
<keyword evidence="7 13" id="KW-0297">G-protein coupled receptor</keyword>
<keyword evidence="2" id="KW-1003">Cell membrane</keyword>
<dbReference type="InterPro" id="IPR000725">
    <property type="entry name" value="Olfact_rcpt"/>
</dbReference>
<feature type="domain" description="G-protein coupled receptors family 1 profile" evidence="16">
    <location>
        <begin position="2707"/>
        <end position="2956"/>
    </location>
</feature>
<feature type="transmembrane region" description="Helical" evidence="15">
    <location>
        <begin position="2870"/>
        <end position="2892"/>
    </location>
</feature>
<feature type="transmembrane region" description="Helical" evidence="15">
    <location>
        <begin position="2692"/>
        <end position="2716"/>
    </location>
</feature>
<feature type="domain" description="G-protein coupled receptors family 1 profile" evidence="16">
    <location>
        <begin position="3394"/>
        <end position="3587"/>
    </location>
</feature>
<feature type="transmembrane region" description="Helical" evidence="15">
    <location>
        <begin position="2430"/>
        <end position="2448"/>
    </location>
</feature>
<feature type="transmembrane region" description="Helical" evidence="15">
    <location>
        <begin position="4744"/>
        <end position="4768"/>
    </location>
</feature>
<evidence type="ECO:0000256" key="12">
    <source>
        <dbReference type="ARBA" id="ARBA00023224"/>
    </source>
</evidence>
<feature type="domain" description="G-protein coupled receptors family 1 profile" evidence="16">
    <location>
        <begin position="544"/>
        <end position="793"/>
    </location>
</feature>
<feature type="transmembrane region" description="Helical" evidence="15">
    <location>
        <begin position="1437"/>
        <end position="1454"/>
    </location>
</feature>
<dbReference type="Pfam" id="PF00001">
    <property type="entry name" value="7tm_1"/>
    <property type="match status" value="1"/>
</dbReference>
<feature type="transmembrane region" description="Helical" evidence="15">
    <location>
        <begin position="700"/>
        <end position="728"/>
    </location>
</feature>
<keyword evidence="9" id="KW-1015">Disulfide bond</keyword>
<feature type="transmembrane region" description="Helical" evidence="15">
    <location>
        <begin position="3004"/>
        <end position="3030"/>
    </location>
</feature>
<dbReference type="GO" id="GO:0005886">
    <property type="term" value="C:plasma membrane"/>
    <property type="evidence" value="ECO:0007669"/>
    <property type="project" value="UniProtKB-SubCell"/>
</dbReference>
<feature type="transmembrane region" description="Helical" evidence="15">
    <location>
        <begin position="1051"/>
        <end position="1076"/>
    </location>
</feature>
<evidence type="ECO:0000256" key="14">
    <source>
        <dbReference type="SAM" id="MobiDB-lite"/>
    </source>
</evidence>
<name>A0AAD1RJF7_PELCU</name>
<keyword evidence="12 13" id="KW-0807">Transducer</keyword>
<feature type="transmembrane region" description="Helical" evidence="15">
    <location>
        <begin position="4249"/>
        <end position="4274"/>
    </location>
</feature>
<keyword evidence="8 15" id="KW-0472">Membrane</keyword>
<feature type="domain" description="G-protein coupled receptors family 1 profile" evidence="16">
    <location>
        <begin position="4540"/>
        <end position="4797"/>
    </location>
</feature>
<evidence type="ECO:0000256" key="8">
    <source>
        <dbReference type="ARBA" id="ARBA00023136"/>
    </source>
</evidence>
<feature type="transmembrane region" description="Helical" evidence="15">
    <location>
        <begin position="3648"/>
        <end position="3668"/>
    </location>
</feature>
<feature type="transmembrane region" description="Helical" evidence="15">
    <location>
        <begin position="3973"/>
        <end position="3999"/>
    </location>
</feature>
<feature type="transmembrane region" description="Helical" evidence="15">
    <location>
        <begin position="3709"/>
        <end position="3731"/>
    </location>
</feature>
<feature type="transmembrane region" description="Helical" evidence="15">
    <location>
        <begin position="2279"/>
        <end position="2303"/>
    </location>
</feature>
<feature type="transmembrane region" description="Helical" evidence="15">
    <location>
        <begin position="2491"/>
        <end position="2514"/>
    </location>
</feature>
<feature type="transmembrane region" description="Helical" evidence="15">
    <location>
        <begin position="3570"/>
        <end position="3589"/>
    </location>
</feature>
<evidence type="ECO:0000313" key="17">
    <source>
        <dbReference type="EMBL" id="CAH2272525.1"/>
    </source>
</evidence>
<feature type="domain" description="G-protein coupled receptors family 1 profile" evidence="16">
    <location>
        <begin position="3022"/>
        <end position="3271"/>
    </location>
</feature>
<feature type="transmembrane region" description="Helical" evidence="15">
    <location>
        <begin position="3437"/>
        <end position="3458"/>
    </location>
</feature>
<feature type="transmembrane region" description="Helical" evidence="15">
    <location>
        <begin position="4501"/>
        <end position="4520"/>
    </location>
</feature>
<evidence type="ECO:0000259" key="16">
    <source>
        <dbReference type="PROSITE" id="PS50262"/>
    </source>
</evidence>
<feature type="transmembrane region" description="Helical" evidence="15">
    <location>
        <begin position="232"/>
        <end position="260"/>
    </location>
</feature>
<feature type="transmembrane region" description="Helical" evidence="15">
    <location>
        <begin position="2526"/>
        <end position="2545"/>
    </location>
</feature>
<feature type="transmembrane region" description="Helical" evidence="15">
    <location>
        <begin position="4526"/>
        <end position="4548"/>
    </location>
</feature>
<dbReference type="EMBL" id="OW240914">
    <property type="protein sequence ID" value="CAH2272525.1"/>
    <property type="molecule type" value="Genomic_DNA"/>
</dbReference>
<dbReference type="InterPro" id="IPR050939">
    <property type="entry name" value="Olfactory_GPCR1"/>
</dbReference>
<dbReference type="PANTHER" id="PTHR24242:SF253">
    <property type="entry name" value="OLFACTORY RECEPTOR-RELATED"/>
    <property type="match status" value="1"/>
</dbReference>
<organism evidence="17 18">
    <name type="scientific">Pelobates cultripes</name>
    <name type="common">Western spadefoot toad</name>
    <dbReference type="NCBI Taxonomy" id="61616"/>
    <lineage>
        <taxon>Eukaryota</taxon>
        <taxon>Metazoa</taxon>
        <taxon>Chordata</taxon>
        <taxon>Craniata</taxon>
        <taxon>Vertebrata</taxon>
        <taxon>Euteleostomi</taxon>
        <taxon>Amphibia</taxon>
        <taxon>Batrachia</taxon>
        <taxon>Anura</taxon>
        <taxon>Pelobatoidea</taxon>
        <taxon>Pelobatidae</taxon>
        <taxon>Pelobates</taxon>
    </lineage>
</organism>
<evidence type="ECO:0000256" key="13">
    <source>
        <dbReference type="RuleBase" id="RU000688"/>
    </source>
</evidence>
<feature type="transmembrane region" description="Helical" evidence="15">
    <location>
        <begin position="4430"/>
        <end position="4449"/>
    </location>
</feature>
<feature type="transmembrane region" description="Helical" evidence="15">
    <location>
        <begin position="2128"/>
        <end position="2150"/>
    </location>
</feature>
<sequence length="4834" mass="546628">APTRRAVGPHPPLRGTPPPRRGGGQRKGTCPYSRSFSLLDASGSRMKRHLREFNISILKPVLFIFFLLIHLLTLTGNLIIIILVAKVPSLKSPMYFFLSQLSLSDVLLTTNIAPSVLCVIINRKSTISFAGCITQLCFYGISQGEECLLLTVMSYDRYLAICNPLQYTSIMDHRVQIYLVVSTWFLAFLAVLSIVYNVCNLHFCGPNIIDHYFCDLAPLLQLTCSDSTTFELISYVVTVILAVFPLFFILYTYISIFITIFGISSNVGKQKAFSTCSSHLIVVCMYYGTLIVVYMAPSKGHSFNVNKVISLLYTMGTPLLNPIIYSLRNQEIKRAAIKKAAPTPARMRGEEGPHLLHWGRHNQLTILLISTGFIEKQLEARVWFLNGTLTGLDKGCPHPCALAPPPLRELSLHGALHGMRGEEGPHLLHWGARASTTKMYFNGVSASAECLVLTVMSYDRYWAICKPLHFGQRGVLMVLVDFHENLNFWKASKPTLQEHIFVKGDDMRERFLISLQILMVSNISILKPVLFIFFLLIHLLTLTGNLIIIILVAKVPSLKSPMYFFLSQLSLSDVLLTTNIAPSVLCVIINRKSTISFAGCITQLCFYGISQGEECLLLTVMSYDRYLAICNPLQYTSIMDHRVQIYLVVSTWFLAFLAVLSIVYNVCNLHFCGPNIIDHYFCDLAPLLQLTCSDSTIFELISYVVTVILAVFPLFFILYSYISIFITIFGISSNVGKQKAFSTCSSHLIVVCMYYGTLIVVYMAPSKGHSFNVNKVISLLYTMGTPLLNPIIYSLRNQEIKRAARDDMVANHVQTDRSGTVLKEDLLYDFRILQMVWIDGRKRTGGHGKIVIETNWTEATQFLFLKFQWHSIFDPFLFLIFLFIYFLTLTGNLIIILLVAKVQSLKSPMYFFLSQLSLSDILLTTNITPNMLHIIINGGSTISIAGCITQMYFHGVSATSAECLLLTVMLFDRYLAICKPLRYTSIMNLRLQIYLVISSWFLAFIFSLVLTSVTCQLRFCGPYIINHFFCDFAPILEMSCSDVTTAKLTNFVLAFLVAILPFSFIIYTYIYIFITIFRIPSTRGKQKAFSTCSSHLIVVSMYYGTIITVYIIPNSGSSFNTDKAISLLYTMGTPLLNPIIYSLRNRSAVPVINPSRCCNNGCEGSRDIPFDMLSRGGSKYLSLEVIMIIHLYNGALGKYQAISLLTRVQSLKSPMYFFLSQLSLSDILLTTNITPNILHIIINGGSTISIAGCITQMYIHGVSASAECLLLTVMSYDRYLAICKPLHYTSIMNLRLQIYLVISSWFLAFLFLLVLTSVICHLRFCGPHIINHFFCDFAPILEMSCSDVTIAKLTNVVLAFLVAVLPFSFIVYSYIYIFITIFRIPSTRGKQKAFSTCSSHLIVVSIFHLTVVGTYYGTLISVYMAPSKKQSFNVKKVIALLYTIVTPFFNPIIYSMEMEERKGMDVRLKEMEESVQVERPGYRYLLEVNKLKFESCSLRRVRGPKEKKITYLSLEVIMIIYNGTHRVRGALGKYTNQVQSLKSPMYFFLSQLSLSDILLTTNITPNILHIISNGGSTISIAGCITQMYIHGVSASAECLLLTVMSYDRYLAICKPLHYTSIMNLRLQIYLVISSWFLAFLFLLVLTSVICHLRFCGPHIINHFFCDFAPILEMSCSDVTIAKLTNVVLAFLVSVLPFSFIVYTYIYIFITIFRIPSTRGKQKAFSTCSSHLIVVSMYYGTIITVYIIPNSGSSFNTDKAISLLYTMGTPLLNPIIYSLRNHDIKTRMLDNSNSDTAKIKLFRFFHIEIQLFTVHSTLVIVSIPLKRKLTKMKSLKSPMYFFISHLSMSDILLTTNIVPNMLNIIIKGRSSISITGCITQLYFYGVSTAAECLLLTVMSYDRYLAICRPLHYMSIMDRGEGKRQVLCLKLNSEWTSHGVVQNLSKRQSIWYINPVLFAVFLVIYILTLIGNLAIIILVARILSLKSPMYFFLSQLSLSDILLTTNIVPNMLNIIINRGSTITFTGCIIQLYFYGVSATSECFLLSVMSYDRYLAICDPLHYMSIMDPRLQLCLVIPAWTFSFLYMLIYAFTFPNLQFCGHHIIDHYFCDFPPLLELCCSDITTVERISIFSTFVIVIIPFSFIIYTYISIFKTIFRIPSIVGKQKAFSTCSSHLIVVSTYYGTLMTIYMAPSKFQSFNVNKIISLLYTLGTPFFNPIIYCLRNQEIKRAMKLWLCGLSAAGTWRVFERCDQSGYQPSQLLESPAASALSRFTSIPIINPVLFAVFLIIYILTLIGNLLIILLVAKVPSLKSPMYFFLSQLSFSDILLTTNITPNLLNIIINEGSTISIAGCITQFYLHSVSAVSECLLLTVMSYDRYLAICDPLHYSSVMDLQFQLHLVVSTWSFAFSYILIYVVVFINIQFCGPNIIDHYFCDFALLIELCCSGINIFEFISYLSASFLVIFPFALILYSYISIFITIFRIPSMSGKQKAFSTCSSHLIVVSTYYGTLIVVYMAPSKGSLVNINKVISLLYTMGTPIFNPIIYSLRNQEIKRLLQNIGANNTYFGDVSIVLMGEKPACLRKKFEKMGAKMFKGHETVLVRTSAQFSTAVREANSHPPLRDDGLPLNSSQTRSIVWKKSLPFCCKIGSASNWYIFSGVCHRCCAERDLMEMNRTKVTEFFFLKFQSITIINPVLFAVFLIIYILTLIGNLLIILLVAKIPSLKSPMYFFLSQLSLSDILLTTNITPNLLNIILNEGSTISIAGCITQFYFHCVSAVSECLLLTVMSYDRYLAICDPLHYSSVMDPQFQLYLVVSTWSFAFSYILIYVVIFINLQFCGPNIIDHYFCDFAPLLELCCSAITVVEFISYVSNLVLIIIPFFFILFSYISIFITIFRIPSMSGKQKAFSTCSSHLIVVSTYYGTLISVYMAPSKGHSFNINKVISLLYTMATPVFNPITYSLRNQEIKRCRESATWNWRTELETAPSAKESSLCVNFMFLAFQNIQEVNYLLFVVFLIVYILTLISNLAIIILVTKLQSLHSPMYFFLSQLSLSDILLTTDITPNVLRLLINGGSTISTTGCITQFYFFSVSAIAESLLLTLMSYDRFLAICDPLHYASLMVPRLQLGLVISIWSFAFLYVLSYVFIFLSLRFCGPRIIDHYFCDFSPLLELCCSNSTVFEFVSIISTFVLVIVPFSSILYSYISIFITIYRIPSVIGKQKAFSTCSSHLIVVCMHYGTLMAIYMAPTKGQLFNVNKFISLLYTAGTPFFNPVIYSLRNEEIKRAMFKCMAKQGPPVCVQIPKEEELFDLSLPIFSHLIVYSRLCHMYVCVYVRISFNVNKFMSLLFTMAAPFFNPIIYSLRNKEIKNGQHDPLSKKVTDSQSPMYFFLTQLYMNKCCIIQLYFFACSEGSECFLLSIMAYDRYVAICYPLRYVTLMNHVLCIKLVIVSWLSSFSIVLIEIISVTKLQFCGSYIIDHFFCDFIPLKELACSDTHFFETEVFLLCIPAAVSPLIIIILSYIYIVQAVLRISTNTERGKAFSTCSSHLTVVSIFYGTLIGSYMIPSKGKSLAVSRVVSLLYTVVTPMINPIIYSFRNEDIKDAVISWLKKGWKGFKDVLETITSERYKFTLDSCILLTTTSFGNRQQTRNFVRTPPACMAFVIGHPLYCGIVLIDTLSVYQIPFCGSNIIDHFFCDLAPLLELACSDTSSLQLEILILCIPVAVSPLVIILLSYAYIVKAVLRISTKTGQWKAFSTCSSHITVVSIFYGSLIGSYMMPAKGKSLTFGKLISLLYTVMTPMINPIIYSLRTKDIKEDIKIVLAKVVSFNVRQQDLGKPQEHMTESVKGMQIINQTTVSEFLLLGFQNLYGFQRFVFFLVFVSFLGTICGNLLIIWLVASVYNLQSPMYFFLTQLSFSDLILTTTIVPNTLYILWDEGGTMSFSGCIIQLYFFACSEGSECFLLSIMAYDRYVAICNPLRYVTLMNHVFCIKLVIVSWLSSFSMVLIETISVTQLQFCGSYIIDHFFCDFIPLRELACSDTHFFEIEVFFLGIPVAVFPLIIIILSYIYIVQAVLRISTNTERGKAFSTCSSHLTVVSIFYGTLIGSYMIPSKGKSLAVSKVVSLLYTVVTPMINPIIYSFRNEDIKDARSSLLEPGVKKQSRWTSEFVRGEVSSKPVIYVNFSTYTNGPKEAQQAMQIINQTTVSEFLLLGFQNLYGFQRLFFFLVFVSFLGTICGNLLIIWLVASVYNLQSPMYFFLTQLSFSDLILTTTIVPNTLYILWNEGGTMSFSGCIIQLYFFACSEGSECFLLSIMAYDRYVAICYPLRYVTLMNHVLCIKLAIVSWLSSFCMVLNETISVTQLQFCGSNIIDHFFCDFIPLRELACSDIYSLDIEVFLLGIPAAVFPLIIIILSYIYIVQAVLRISTNTERGKAFSTCSSHLTVVSIFYGTLIGSYMIPSKGKSLAVSKVVSLLYTVVTPMINPIIYSFRNEDIKDAVISYEGLSKCMRCIRLIWFHFEILILGFPILHAFRIPFFHIILLIYSITLSENILIIILVSTSHQLQSPLYFFLAHLATTDIILVTNVVPNMLYMILREGVTILFWRCMTQFFVHGMSICSECFLLTVMSYDRYLAICTPLHYILIMNKLVRYSSVACCWTLSVIFSLLILVLTCQLDFCGPNVIDHFFCDFAPVLQLSCSETSILTIYMFVLSIPAILITFIFIAGTYICISVAIIKIPSLSGRQKAFSTCSSHLVVVSISHITVVSIFYGSLIGSYMMPAKGKSLTFGKLISLLYTVMTPMINPIIYSLRTKDIKEVLPKLDKSASASHSSVEDLNEAAWQGKT</sequence>
<feature type="transmembrane region" description="Helical" evidence="15">
    <location>
        <begin position="4388"/>
        <end position="4409"/>
    </location>
</feature>
<evidence type="ECO:0000256" key="1">
    <source>
        <dbReference type="ARBA" id="ARBA00004651"/>
    </source>
</evidence>
<feature type="transmembrane region" description="Helical" evidence="15">
    <location>
        <begin position="2939"/>
        <end position="2958"/>
    </location>
</feature>
<dbReference type="PROSITE" id="PS00237">
    <property type="entry name" value="G_PROTEIN_RECEP_F1_1"/>
    <property type="match status" value="9"/>
</dbReference>
<feature type="domain" description="G-protein coupled receptors family 1 profile" evidence="16">
    <location>
        <begin position="2294"/>
        <end position="2543"/>
    </location>
</feature>
<feature type="transmembrane region" description="Helical" evidence="15">
    <location>
        <begin position="565"/>
        <end position="589"/>
    </location>
</feature>
<dbReference type="PROSITE" id="PS50262">
    <property type="entry name" value="G_PROTEIN_RECEP_F1_2"/>
    <property type="match status" value="15"/>
</dbReference>
<evidence type="ECO:0000256" key="4">
    <source>
        <dbReference type="ARBA" id="ARBA00022692"/>
    </source>
</evidence>
<reference evidence="17" key="1">
    <citation type="submission" date="2022-03" db="EMBL/GenBank/DDBJ databases">
        <authorList>
            <person name="Alioto T."/>
            <person name="Alioto T."/>
            <person name="Gomez Garrido J."/>
        </authorList>
    </citation>
    <scope>NUCLEOTIDE SEQUENCE</scope>
</reference>
<feature type="transmembrane region" description="Helical" evidence="15">
    <location>
        <begin position="1723"/>
        <end position="1747"/>
    </location>
</feature>
<dbReference type="GO" id="GO:0004984">
    <property type="term" value="F:olfactory receptor activity"/>
    <property type="evidence" value="ECO:0007669"/>
    <property type="project" value="InterPro"/>
</dbReference>
<feature type="transmembrane region" description="Helical" evidence="15">
    <location>
        <begin position="4591"/>
        <end position="4617"/>
    </location>
</feature>
<feature type="transmembrane region" description="Helical" evidence="15">
    <location>
        <begin position="2201"/>
        <end position="2220"/>
    </location>
</feature>
<feature type="transmembrane region" description="Helical" evidence="15">
    <location>
        <begin position="3218"/>
        <end position="3242"/>
    </location>
</feature>
<feature type="transmembrane region" description="Helical" evidence="15">
    <location>
        <begin position="1800"/>
        <end position="1824"/>
    </location>
</feature>
<feature type="transmembrane region" description="Helical" evidence="15">
    <location>
        <begin position="1954"/>
        <end position="1981"/>
    </location>
</feature>
<feature type="transmembrane region" description="Helical" evidence="15">
    <location>
        <begin position="308"/>
        <end position="327"/>
    </location>
</feature>
<feature type="transmembrane region" description="Helical" evidence="15">
    <location>
        <begin position="776"/>
        <end position="795"/>
    </location>
</feature>
<feature type="transmembrane region" description="Helical" evidence="15">
    <location>
        <begin position="2454"/>
        <end position="2479"/>
    </location>
</feature>
<feature type="transmembrane region" description="Helical" evidence="15">
    <location>
        <begin position="1124"/>
        <end position="1143"/>
    </location>
</feature>
<feature type="transmembrane region" description="Helical" evidence="15">
    <location>
        <begin position="2393"/>
        <end position="2418"/>
    </location>
</feature>
<keyword evidence="4 13" id="KW-0812">Transmembrane</keyword>
<feature type="transmembrane region" description="Helical" evidence="15">
    <location>
        <begin position="3339"/>
        <end position="3357"/>
    </location>
</feature>
<evidence type="ECO:0000256" key="11">
    <source>
        <dbReference type="ARBA" id="ARBA00023180"/>
    </source>
</evidence>
<feature type="domain" description="G-protein coupled receptors family 1 profile" evidence="16">
    <location>
        <begin position="3882"/>
        <end position="4131"/>
    </location>
</feature>
<feature type="transmembrane region" description="Helical" evidence="15">
    <location>
        <begin position="3903"/>
        <end position="3927"/>
    </location>
</feature>
<evidence type="ECO:0000256" key="2">
    <source>
        <dbReference type="ARBA" id="ARBA00022475"/>
    </source>
</evidence>
<feature type="region of interest" description="Disordered" evidence="14">
    <location>
        <begin position="1"/>
        <end position="29"/>
    </location>
</feature>
<feature type="transmembrane region" description="Helical" evidence="15">
    <location>
        <begin position="2070"/>
        <end position="2089"/>
    </location>
</feature>
<feature type="transmembrane region" description="Helical" evidence="15">
    <location>
        <begin position="4040"/>
        <end position="4063"/>
    </location>
</feature>
<feature type="transmembrane region" description="Helical" evidence="15">
    <location>
        <begin position="3121"/>
        <end position="3143"/>
    </location>
</feature>
<feature type="transmembrane region" description="Helical" evidence="15">
    <location>
        <begin position="4780"/>
        <end position="4799"/>
    </location>
</feature>
<evidence type="ECO:0000313" key="18">
    <source>
        <dbReference type="Proteomes" id="UP001295444"/>
    </source>
</evidence>
<evidence type="ECO:0000256" key="3">
    <source>
        <dbReference type="ARBA" id="ARBA00022606"/>
    </source>
</evidence>
<accession>A0AAD1RJF7</accession>
<feature type="domain" description="G-protein coupled receptors family 1 profile" evidence="16">
    <location>
        <begin position="1969"/>
        <end position="2218"/>
    </location>
</feature>
<dbReference type="InterPro" id="IPR017452">
    <property type="entry name" value="GPCR_Rhodpsn_7TM"/>
</dbReference>
<dbReference type="Proteomes" id="UP001295444">
    <property type="component" value="Chromosome 03"/>
</dbReference>
<comment type="subcellular location">
    <subcellularLocation>
        <location evidence="1">Cell membrane</location>
        <topology evidence="1">Multi-pass membrane protein</topology>
    </subcellularLocation>
</comment>
<feature type="transmembrane region" description="Helical" evidence="15">
    <location>
        <begin position="3496"/>
        <end position="3518"/>
    </location>
</feature>
<feature type="transmembrane region" description="Helical" evidence="15">
    <location>
        <begin position="4461"/>
        <end position="4480"/>
    </location>
</feature>
<feature type="transmembrane region" description="Helical" evidence="15">
    <location>
        <begin position="645"/>
        <end position="664"/>
    </location>
</feature>
<feature type="transmembrane region" description="Helical" evidence="15">
    <location>
        <begin position="3783"/>
        <end position="3802"/>
    </location>
</feature>
<comment type="similarity">
    <text evidence="13">Belongs to the G-protein coupled receptor 1 family.</text>
</comment>
<dbReference type="SUPFAM" id="SSF81321">
    <property type="entry name" value="Family A G protein-coupled receptor-like"/>
    <property type="match status" value="16"/>
</dbReference>
<evidence type="ECO:0000256" key="15">
    <source>
        <dbReference type="SAM" id="Phobius"/>
    </source>
</evidence>
<evidence type="ECO:0000256" key="9">
    <source>
        <dbReference type="ARBA" id="ARBA00023157"/>
    </source>
</evidence>
<feature type="transmembrane region" description="Helical" evidence="15">
    <location>
        <begin position="4696"/>
        <end position="4724"/>
    </location>
</feature>
<feature type="transmembrane region" description="Helical" evidence="15">
    <location>
        <begin position="529"/>
        <end position="553"/>
    </location>
</feature>
<feature type="compositionally biased region" description="Pro residues" evidence="14">
    <location>
        <begin position="9"/>
        <end position="20"/>
    </location>
</feature>
<evidence type="ECO:0000256" key="5">
    <source>
        <dbReference type="ARBA" id="ARBA00022725"/>
    </source>
</evidence>
<feature type="transmembrane region" description="Helical" evidence="15">
    <location>
        <begin position="2904"/>
        <end position="2927"/>
    </location>
</feature>
<feature type="transmembrane region" description="Helical" evidence="15">
    <location>
        <begin position="951"/>
        <end position="971"/>
    </location>
</feature>
<feature type="transmembrane region" description="Helical" evidence="15">
    <location>
        <begin position="1759"/>
        <end position="1779"/>
    </location>
</feature>
<feature type="transmembrane region" description="Helical" evidence="15">
    <location>
        <begin position="2844"/>
        <end position="2864"/>
    </location>
</feature>
<feature type="non-terminal residue" evidence="17">
    <location>
        <position position="1"/>
    </location>
</feature>
<feature type="transmembrane region" description="Helical" evidence="15">
    <location>
        <begin position="4560"/>
        <end position="4585"/>
    </location>
</feature>
<feature type="transmembrane region" description="Helical" evidence="15">
    <location>
        <begin position="177"/>
        <end position="196"/>
    </location>
</feature>
<feature type="domain" description="G-protein coupled receptors family 1 profile" evidence="16">
    <location>
        <begin position="1814"/>
        <end position="1915"/>
    </location>
</feature>
<feature type="transmembrane region" description="Helical" evidence="15">
    <location>
        <begin position="2806"/>
        <end position="2832"/>
    </location>
</feature>
<feature type="transmembrane region" description="Helical" evidence="15">
    <location>
        <begin position="3082"/>
        <end position="3101"/>
    </location>
</feature>
<feature type="transmembrane region" description="Helical" evidence="15">
    <location>
        <begin position="97"/>
        <end position="121"/>
    </location>
</feature>
<keyword evidence="5" id="KW-0552">Olfaction</keyword>
<feature type="domain" description="G-protein coupled receptors family 1 profile" evidence="16">
    <location>
        <begin position="891"/>
        <end position="1141"/>
    </location>
</feature>
<proteinExistence type="inferred from homology"/>
<feature type="transmembrane region" description="Helical" evidence="15">
    <location>
        <begin position="3539"/>
        <end position="3558"/>
    </location>
</feature>
<dbReference type="FunFam" id="1.20.1070.10:FF:000010">
    <property type="entry name" value="Olfactory receptor"/>
    <property type="match status" value="13"/>
</dbReference>
<dbReference type="PRINTS" id="PR00237">
    <property type="entry name" value="GPCRRHODOPSN"/>
</dbReference>
<feature type="transmembrane region" description="Helical" evidence="15">
    <location>
        <begin position="1088"/>
        <end position="1112"/>
    </location>
</feature>
<feature type="transmembrane region" description="Helical" evidence="15">
    <location>
        <begin position="3181"/>
        <end position="3206"/>
    </location>
</feature>
<dbReference type="Pfam" id="PF13853">
    <property type="entry name" value="7tm_4"/>
    <property type="match status" value="14"/>
</dbReference>
<feature type="transmembrane region" description="Helical" evidence="15">
    <location>
        <begin position="740"/>
        <end position="764"/>
    </location>
</feature>
<feature type="transmembrane region" description="Helical" evidence="15">
    <location>
        <begin position="4638"/>
        <end position="4661"/>
    </location>
</feature>
<dbReference type="GO" id="GO:0004930">
    <property type="term" value="F:G protein-coupled receptor activity"/>
    <property type="evidence" value="ECO:0007669"/>
    <property type="project" value="UniProtKB-KW"/>
</dbReference>
<feature type="transmembrane region" description="Helical" evidence="15">
    <location>
        <begin position="1400"/>
        <end position="1425"/>
    </location>
</feature>
<keyword evidence="10 13" id="KW-0675">Receptor</keyword>
<evidence type="ECO:0000256" key="6">
    <source>
        <dbReference type="ARBA" id="ARBA00022989"/>
    </source>
</evidence>
<dbReference type="InterPro" id="IPR000276">
    <property type="entry name" value="GPCR_Rhodpsn"/>
</dbReference>